<dbReference type="EMBL" id="JADWDC010000035">
    <property type="protein sequence ID" value="MCC0178111.1"/>
    <property type="molecule type" value="Genomic_DNA"/>
</dbReference>
<dbReference type="Pfam" id="PF26619">
    <property type="entry name" value="CcmS"/>
    <property type="match status" value="1"/>
</dbReference>
<gene>
    <name evidence="2" type="ORF">I4641_14090</name>
</gene>
<reference evidence="2" key="1">
    <citation type="journal article" date="2021" name="Antonie Van Leeuwenhoek">
        <title>Draft genome and description of Waterburya agarophytonicola gen. nov. sp. nov. (Pleurocapsales, Cyanobacteria): a seaweed symbiont.</title>
        <authorList>
            <person name="Bonthond G."/>
            <person name="Shalygin S."/>
            <person name="Bayer T."/>
            <person name="Weinberger F."/>
        </authorList>
    </citation>
    <scope>NUCLEOTIDE SEQUENCE</scope>
    <source>
        <strain evidence="2">KI4</strain>
    </source>
</reference>
<dbReference type="AlphaFoldDB" id="A0A964BTT8"/>
<evidence type="ECO:0000259" key="1">
    <source>
        <dbReference type="Pfam" id="PF26619"/>
    </source>
</evidence>
<dbReference type="Proteomes" id="UP000729733">
    <property type="component" value="Unassembled WGS sequence"/>
</dbReference>
<accession>A0A964BTT8</accession>
<evidence type="ECO:0000313" key="3">
    <source>
        <dbReference type="Proteomes" id="UP000729733"/>
    </source>
</evidence>
<proteinExistence type="predicted"/>
<dbReference type="RefSeq" id="WP_229641177.1">
    <property type="nucleotide sequence ID" value="NZ_JADWDC010000035.1"/>
</dbReference>
<name>A0A964BTT8_9CYAN</name>
<comment type="caution">
    <text evidence="2">The sequence shown here is derived from an EMBL/GenBank/DDBJ whole genome shotgun (WGS) entry which is preliminary data.</text>
</comment>
<feature type="domain" description="Chaperone protein CcmS" evidence="1">
    <location>
        <begin position="5"/>
        <end position="140"/>
    </location>
</feature>
<dbReference type="InterPro" id="IPR058587">
    <property type="entry name" value="CcmS"/>
</dbReference>
<organism evidence="2 3">
    <name type="scientific">Waterburya agarophytonicola KI4</name>
    <dbReference type="NCBI Taxonomy" id="2874699"/>
    <lineage>
        <taxon>Bacteria</taxon>
        <taxon>Bacillati</taxon>
        <taxon>Cyanobacteriota</taxon>
        <taxon>Cyanophyceae</taxon>
        <taxon>Pleurocapsales</taxon>
        <taxon>Hyellaceae</taxon>
        <taxon>Waterburya</taxon>
        <taxon>Waterburya agarophytonicola</taxon>
    </lineage>
</organism>
<sequence length="142" mass="15815">MFDLGGNRPEIKQQKWRSQLDRFVTDQQLELAALAWGLKQEWGESNDILGIDLKPTPHFVACSSEDLQALNKNTRGQLQEILGIVDGYDPKIEVVIIAIGEGQVKLINFQPESTPSDCFSTTDGNIDRLIATLETALANYII</sequence>
<protein>
    <recommendedName>
        <fullName evidence="1">Chaperone protein CcmS domain-containing protein</fullName>
    </recommendedName>
</protein>
<keyword evidence="3" id="KW-1185">Reference proteome</keyword>
<evidence type="ECO:0000313" key="2">
    <source>
        <dbReference type="EMBL" id="MCC0178111.1"/>
    </source>
</evidence>